<feature type="region of interest" description="Disordered" evidence="3">
    <location>
        <begin position="373"/>
        <end position="396"/>
    </location>
</feature>
<gene>
    <name evidence="4" type="ORF">GCM10009682_04230</name>
</gene>
<dbReference type="Gene3D" id="3.40.50.300">
    <property type="entry name" value="P-loop containing nucleotide triphosphate hydrolases"/>
    <property type="match status" value="1"/>
</dbReference>
<reference evidence="4 5" key="1">
    <citation type="journal article" date="2019" name="Int. J. Syst. Evol. Microbiol.">
        <title>The Global Catalogue of Microorganisms (GCM) 10K type strain sequencing project: providing services to taxonomists for standard genome sequencing and annotation.</title>
        <authorList>
            <consortium name="The Broad Institute Genomics Platform"/>
            <consortium name="The Broad Institute Genome Sequencing Center for Infectious Disease"/>
            <person name="Wu L."/>
            <person name="Ma J."/>
        </authorList>
    </citation>
    <scope>NUCLEOTIDE SEQUENCE [LARGE SCALE GENOMIC DNA]</scope>
    <source>
        <strain evidence="4 5">JCM 13250</strain>
    </source>
</reference>
<keyword evidence="1" id="KW-0547">Nucleotide-binding</keyword>
<dbReference type="InterPro" id="IPR027417">
    <property type="entry name" value="P-loop_NTPase"/>
</dbReference>
<dbReference type="EMBL" id="BAAALT010000008">
    <property type="protein sequence ID" value="GAA1785354.1"/>
    <property type="molecule type" value="Genomic_DNA"/>
</dbReference>
<dbReference type="Pfam" id="PF10609">
    <property type="entry name" value="ParA"/>
    <property type="match status" value="1"/>
</dbReference>
<protein>
    <recommendedName>
        <fullName evidence="6">MinD/ParA family protein</fullName>
    </recommendedName>
</protein>
<sequence>MTVLFEPHRREAQQFAVLLGSDVHVAVAPADLARLLAEYPGEQLVILGPGVELGDALAIAADYRLSRPALGVVLIRHRVDVGLLGEAIRAGVREVVPTNDPAALLAACARSMEISRQMAPTTGRRIGGAGFGGRDAKVITVFAAKGGCGKTTMATNIAAALAAGGARRVCLVDLDLAFGDVAIMLQLVPERSIADAVALGDQLEEVSLRALLTPHSPGLDTLLAPAGPAEAERITQGLVVEVLGLLRGMFDYLVIDTPPAFTDHVLAALDASHVHVLLTTPDMPALKNLRITLDTFDLLDLPKENRLVVLNRSDAKVGLSASDIERATRASVSAHIPSSRDVPVSINRGVPIMVDSPQHPVSKSIREFALGRLTNPSGPAEPSRAGGLRGLLGRGR</sequence>
<feature type="compositionally biased region" description="Gly residues" evidence="3">
    <location>
        <begin position="387"/>
        <end position="396"/>
    </location>
</feature>
<keyword evidence="5" id="KW-1185">Reference proteome</keyword>
<dbReference type="RefSeq" id="WP_344125592.1">
    <property type="nucleotide sequence ID" value="NZ_BAAALT010000008.1"/>
</dbReference>
<dbReference type="InterPro" id="IPR033756">
    <property type="entry name" value="YlxH/NBP35"/>
</dbReference>
<dbReference type="Proteomes" id="UP001500218">
    <property type="component" value="Unassembled WGS sequence"/>
</dbReference>
<evidence type="ECO:0000256" key="2">
    <source>
        <dbReference type="ARBA" id="ARBA00022840"/>
    </source>
</evidence>
<dbReference type="InterPro" id="IPR050625">
    <property type="entry name" value="ParA/MinD_ATPase"/>
</dbReference>
<dbReference type="PANTHER" id="PTHR43384:SF13">
    <property type="entry name" value="SLR0110 PROTEIN"/>
    <property type="match status" value="1"/>
</dbReference>
<evidence type="ECO:0000256" key="1">
    <source>
        <dbReference type="ARBA" id="ARBA00022741"/>
    </source>
</evidence>
<evidence type="ECO:0000256" key="3">
    <source>
        <dbReference type="SAM" id="MobiDB-lite"/>
    </source>
</evidence>
<dbReference type="SUPFAM" id="SSF52540">
    <property type="entry name" value="P-loop containing nucleoside triphosphate hydrolases"/>
    <property type="match status" value="1"/>
</dbReference>
<evidence type="ECO:0000313" key="4">
    <source>
        <dbReference type="EMBL" id="GAA1785354.1"/>
    </source>
</evidence>
<comment type="caution">
    <text evidence="4">The sequence shown here is derived from an EMBL/GenBank/DDBJ whole genome shotgun (WGS) entry which is preliminary data.</text>
</comment>
<dbReference type="PANTHER" id="PTHR43384">
    <property type="entry name" value="SEPTUM SITE-DETERMINING PROTEIN MIND HOMOLOG, CHLOROPLASTIC-RELATED"/>
    <property type="match status" value="1"/>
</dbReference>
<evidence type="ECO:0008006" key="6">
    <source>
        <dbReference type="Google" id="ProtNLM"/>
    </source>
</evidence>
<evidence type="ECO:0000313" key="5">
    <source>
        <dbReference type="Proteomes" id="UP001500218"/>
    </source>
</evidence>
<name>A0ABN2LEE2_9ACTN</name>
<keyword evidence="2" id="KW-0067">ATP-binding</keyword>
<proteinExistence type="predicted"/>
<accession>A0ABN2LEE2</accession>
<organism evidence="4 5">
    <name type="scientific">Luedemannella flava</name>
    <dbReference type="NCBI Taxonomy" id="349316"/>
    <lineage>
        <taxon>Bacteria</taxon>
        <taxon>Bacillati</taxon>
        <taxon>Actinomycetota</taxon>
        <taxon>Actinomycetes</taxon>
        <taxon>Micromonosporales</taxon>
        <taxon>Micromonosporaceae</taxon>
        <taxon>Luedemannella</taxon>
    </lineage>
</organism>